<dbReference type="Pfam" id="PF01370">
    <property type="entry name" value="Epimerase"/>
    <property type="match status" value="2"/>
</dbReference>
<dbReference type="GO" id="GO:0005737">
    <property type="term" value="C:cytoplasm"/>
    <property type="evidence" value="ECO:0007669"/>
    <property type="project" value="TreeGrafter"/>
</dbReference>
<dbReference type="InterPro" id="IPR036291">
    <property type="entry name" value="NAD(P)-bd_dom_sf"/>
</dbReference>
<dbReference type="EMBL" id="KZ613948">
    <property type="protein sequence ID" value="PMD38074.1"/>
    <property type="molecule type" value="Genomic_DNA"/>
</dbReference>
<evidence type="ECO:0000313" key="2">
    <source>
        <dbReference type="EMBL" id="PMD38074.1"/>
    </source>
</evidence>
<dbReference type="GO" id="GO:0004029">
    <property type="term" value="F:aldehyde dehydrogenase (NAD+) activity"/>
    <property type="evidence" value="ECO:0007669"/>
    <property type="project" value="TreeGrafter"/>
</dbReference>
<dbReference type="PANTHER" id="PTHR48079:SF6">
    <property type="entry name" value="NAD(P)-BINDING DOMAIN-CONTAINING PROTEIN-RELATED"/>
    <property type="match status" value="1"/>
</dbReference>
<dbReference type="InterPro" id="IPR051783">
    <property type="entry name" value="NAD(P)-dependent_oxidoreduct"/>
</dbReference>
<accession>A0A2J6RHS5</accession>
<dbReference type="STRING" id="1149755.A0A2J6RHS5"/>
<dbReference type="InterPro" id="IPR001509">
    <property type="entry name" value="Epimerase_deHydtase"/>
</dbReference>
<dbReference type="PANTHER" id="PTHR48079">
    <property type="entry name" value="PROTEIN YEEZ"/>
    <property type="match status" value="1"/>
</dbReference>
<reference evidence="2 3" key="1">
    <citation type="submission" date="2016-04" db="EMBL/GenBank/DDBJ databases">
        <title>A degradative enzymes factory behind the ericoid mycorrhizal symbiosis.</title>
        <authorList>
            <consortium name="DOE Joint Genome Institute"/>
            <person name="Martino E."/>
            <person name="Morin E."/>
            <person name="Grelet G."/>
            <person name="Kuo A."/>
            <person name="Kohler A."/>
            <person name="Daghino S."/>
            <person name="Barry K."/>
            <person name="Choi C."/>
            <person name="Cichocki N."/>
            <person name="Clum A."/>
            <person name="Copeland A."/>
            <person name="Hainaut M."/>
            <person name="Haridas S."/>
            <person name="Labutti K."/>
            <person name="Lindquist E."/>
            <person name="Lipzen A."/>
            <person name="Khouja H.-R."/>
            <person name="Murat C."/>
            <person name="Ohm R."/>
            <person name="Olson A."/>
            <person name="Spatafora J."/>
            <person name="Veneault-Fourrey C."/>
            <person name="Henrissat B."/>
            <person name="Grigoriev I."/>
            <person name="Martin F."/>
            <person name="Perotto S."/>
        </authorList>
    </citation>
    <scope>NUCLEOTIDE SEQUENCE [LARGE SCALE GENOMIC DNA]</scope>
    <source>
        <strain evidence="2 3">F</strain>
    </source>
</reference>
<dbReference type="AlphaFoldDB" id="A0A2J6RHS5"/>
<evidence type="ECO:0000259" key="1">
    <source>
        <dbReference type="Pfam" id="PF01370"/>
    </source>
</evidence>
<dbReference type="SUPFAM" id="SSF51735">
    <property type="entry name" value="NAD(P)-binding Rossmann-fold domains"/>
    <property type="match status" value="1"/>
</dbReference>
<name>A0A2J6RHS5_HYAVF</name>
<sequence length="321" mass="34845">MAPTIFITGVSGYIGGQLLHDITKAHPEYQIRALVRTTPQLQKIATEYPSIHLVLGDLDSAEILKAEAARADVVLQLADADHLPSLTPLITSLPPTSTFIQLSGAASIASTLHGPGALDPRKWSDIADLSEITTFPHSHLHAVTDQAVLSLGLQRGVRTAVVIPPVVYGTGEGEGRTQSMVVPWYVDAVRKRGGGFVVGKGSNVASGVHVRDLGRALVFLVEEALKEGGGRAEWGERGWYYADGGEYVFRELAEKLVKAMVEKGVIEKESLDEIDIAEAKELHPYAELLWGVNMRVNGERIRRLGWRAKEADVFSTISELL</sequence>
<dbReference type="Proteomes" id="UP000235786">
    <property type="component" value="Unassembled WGS sequence"/>
</dbReference>
<dbReference type="Gene3D" id="3.40.50.720">
    <property type="entry name" value="NAD(P)-binding Rossmann-like Domain"/>
    <property type="match status" value="1"/>
</dbReference>
<gene>
    <name evidence="2" type="ORF">L207DRAFT_513992</name>
</gene>
<evidence type="ECO:0000313" key="3">
    <source>
        <dbReference type="Proteomes" id="UP000235786"/>
    </source>
</evidence>
<keyword evidence="3" id="KW-1185">Reference proteome</keyword>
<dbReference type="OrthoDB" id="2130169at2759"/>
<protein>
    <submittedName>
        <fullName evidence="2">NAD(P)-binding protein</fullName>
    </submittedName>
</protein>
<feature type="domain" description="NAD-dependent epimerase/dehydratase" evidence="1">
    <location>
        <begin position="133"/>
        <end position="223"/>
    </location>
</feature>
<proteinExistence type="predicted"/>
<organism evidence="2 3">
    <name type="scientific">Hyaloscypha variabilis (strain UAMH 11265 / GT02V1 / F)</name>
    <name type="common">Meliniomyces variabilis</name>
    <dbReference type="NCBI Taxonomy" id="1149755"/>
    <lineage>
        <taxon>Eukaryota</taxon>
        <taxon>Fungi</taxon>
        <taxon>Dikarya</taxon>
        <taxon>Ascomycota</taxon>
        <taxon>Pezizomycotina</taxon>
        <taxon>Leotiomycetes</taxon>
        <taxon>Helotiales</taxon>
        <taxon>Hyaloscyphaceae</taxon>
        <taxon>Hyaloscypha</taxon>
        <taxon>Hyaloscypha variabilis</taxon>
    </lineage>
</organism>
<feature type="domain" description="NAD-dependent epimerase/dehydratase" evidence="1">
    <location>
        <begin position="5"/>
        <end position="82"/>
    </location>
</feature>